<sequence length="45" mass="4749">MPPPPPPRLTDSPDAWARSGGGHRGRGLRERSGGGEGDDGNGRRR</sequence>
<evidence type="ECO:0000313" key="2">
    <source>
        <dbReference type="EMBL" id="JAE39201.1"/>
    </source>
</evidence>
<protein>
    <submittedName>
        <fullName evidence="2">Uncharacterized protein</fullName>
    </submittedName>
</protein>
<evidence type="ECO:0000256" key="1">
    <source>
        <dbReference type="SAM" id="MobiDB-lite"/>
    </source>
</evidence>
<organism evidence="2">
    <name type="scientific">Arundo donax</name>
    <name type="common">Giant reed</name>
    <name type="synonym">Donax arundinaceus</name>
    <dbReference type="NCBI Taxonomy" id="35708"/>
    <lineage>
        <taxon>Eukaryota</taxon>
        <taxon>Viridiplantae</taxon>
        <taxon>Streptophyta</taxon>
        <taxon>Embryophyta</taxon>
        <taxon>Tracheophyta</taxon>
        <taxon>Spermatophyta</taxon>
        <taxon>Magnoliopsida</taxon>
        <taxon>Liliopsida</taxon>
        <taxon>Poales</taxon>
        <taxon>Poaceae</taxon>
        <taxon>PACMAD clade</taxon>
        <taxon>Arundinoideae</taxon>
        <taxon>Arundineae</taxon>
        <taxon>Arundo</taxon>
    </lineage>
</organism>
<proteinExistence type="predicted"/>
<dbReference type="EMBL" id="GBRH01158695">
    <property type="protein sequence ID" value="JAE39201.1"/>
    <property type="molecule type" value="Transcribed_RNA"/>
</dbReference>
<feature type="region of interest" description="Disordered" evidence="1">
    <location>
        <begin position="1"/>
        <end position="45"/>
    </location>
</feature>
<name>A0A0A9HWE0_ARUDO</name>
<accession>A0A0A9HWE0</accession>
<reference evidence="2" key="1">
    <citation type="submission" date="2014-09" db="EMBL/GenBank/DDBJ databases">
        <authorList>
            <person name="Magalhaes I.L.F."/>
            <person name="Oliveira U."/>
            <person name="Santos F.R."/>
            <person name="Vidigal T.H.D.A."/>
            <person name="Brescovit A.D."/>
            <person name="Santos A.J."/>
        </authorList>
    </citation>
    <scope>NUCLEOTIDE SEQUENCE</scope>
    <source>
        <tissue evidence="2">Shoot tissue taken approximately 20 cm above the soil surface</tissue>
    </source>
</reference>
<reference evidence="2" key="2">
    <citation type="journal article" date="2015" name="Data Brief">
        <title>Shoot transcriptome of the giant reed, Arundo donax.</title>
        <authorList>
            <person name="Barrero R.A."/>
            <person name="Guerrero F.D."/>
            <person name="Moolhuijzen P."/>
            <person name="Goolsby J.A."/>
            <person name="Tidwell J."/>
            <person name="Bellgard S.E."/>
            <person name="Bellgard M.I."/>
        </authorList>
    </citation>
    <scope>NUCLEOTIDE SEQUENCE</scope>
    <source>
        <tissue evidence="2">Shoot tissue taken approximately 20 cm above the soil surface</tissue>
    </source>
</reference>
<dbReference type="AlphaFoldDB" id="A0A0A9HWE0"/>